<dbReference type="RefSeq" id="WP_014804942.1">
    <property type="nucleotide sequence ID" value="NC_018020.1"/>
</dbReference>
<evidence type="ECO:0000256" key="3">
    <source>
        <dbReference type="ARBA" id="ARBA00005189"/>
    </source>
</evidence>
<dbReference type="EC" id="2.3.1.51" evidence="5 9"/>
<dbReference type="GO" id="GO:0003841">
    <property type="term" value="F:1-acylglycerol-3-phosphate O-acyltransferase activity"/>
    <property type="evidence" value="ECO:0007669"/>
    <property type="project" value="UniProtKB-UniRule"/>
</dbReference>
<dbReference type="PANTHER" id="PTHR10434">
    <property type="entry name" value="1-ACYL-SN-GLYCEROL-3-PHOSPHATE ACYLTRANSFERASE"/>
    <property type="match status" value="1"/>
</dbReference>
<evidence type="ECO:0000256" key="7">
    <source>
        <dbReference type="ARBA" id="ARBA00022679"/>
    </source>
</evidence>
<evidence type="ECO:0000259" key="11">
    <source>
        <dbReference type="SMART" id="SM00563"/>
    </source>
</evidence>
<comment type="pathway">
    <text evidence="3">Lipid metabolism.</text>
</comment>
<dbReference type="GO" id="GO:0006654">
    <property type="term" value="P:phosphatidic acid biosynthetic process"/>
    <property type="evidence" value="ECO:0007669"/>
    <property type="project" value="TreeGrafter"/>
</dbReference>
<dbReference type="HOGENOM" id="CLU_027938_10_2_12"/>
<evidence type="ECO:0000313" key="12">
    <source>
        <dbReference type="EMBL" id="AFM14465.1"/>
    </source>
</evidence>
<comment type="similarity">
    <text evidence="4 9">Belongs to the 1-acyl-sn-glycerol-3-phosphate acyltransferase family.</text>
</comment>
<protein>
    <recommendedName>
        <fullName evidence="6 9">1-acyl-sn-glycerol-3-phosphate acyltransferase</fullName>
        <ecNumber evidence="5 9">2.3.1.51</ecNumber>
    </recommendedName>
</protein>
<feature type="domain" description="Phospholipid/glycerol acyltransferase" evidence="11">
    <location>
        <begin position="64"/>
        <end position="180"/>
    </location>
</feature>
<feature type="transmembrane region" description="Helical" evidence="10">
    <location>
        <begin position="6"/>
        <end position="24"/>
    </location>
</feature>
<keyword evidence="10" id="KW-1133">Transmembrane helix</keyword>
<organism evidence="12 13">
    <name type="scientific">Turneriella parva (strain ATCC BAA-1111 / DSM 21527 / NCTC 11395 / H)</name>
    <name type="common">Leptospira parva</name>
    <dbReference type="NCBI Taxonomy" id="869212"/>
    <lineage>
        <taxon>Bacteria</taxon>
        <taxon>Pseudomonadati</taxon>
        <taxon>Spirochaetota</taxon>
        <taxon>Spirochaetia</taxon>
        <taxon>Leptospirales</taxon>
        <taxon>Leptospiraceae</taxon>
        <taxon>Turneriella</taxon>
    </lineage>
</organism>
<evidence type="ECO:0000313" key="13">
    <source>
        <dbReference type="Proteomes" id="UP000006048"/>
    </source>
</evidence>
<dbReference type="GO" id="GO:0016020">
    <property type="term" value="C:membrane"/>
    <property type="evidence" value="ECO:0007669"/>
    <property type="project" value="InterPro"/>
</dbReference>
<dbReference type="SMART" id="SM00563">
    <property type="entry name" value="PlsC"/>
    <property type="match status" value="1"/>
</dbReference>
<dbReference type="OrthoDB" id="9803035at2"/>
<comment type="domain">
    <text evidence="9">The HXXXXD motif is essential for acyltransferase activity and may constitute the binding site for the phosphate moiety of the glycerol-3-phosphate.</text>
</comment>
<comment type="pathway">
    <text evidence="2">Phospholipid metabolism; CDP-diacylglycerol biosynthesis; CDP-diacylglycerol from sn-glycerol 3-phosphate: step 2/3.</text>
</comment>
<comment type="catalytic activity">
    <reaction evidence="1 9">
        <text>a 1-acyl-sn-glycero-3-phosphate + an acyl-CoA = a 1,2-diacyl-sn-glycero-3-phosphate + CoA</text>
        <dbReference type="Rhea" id="RHEA:19709"/>
        <dbReference type="ChEBI" id="CHEBI:57287"/>
        <dbReference type="ChEBI" id="CHEBI:57970"/>
        <dbReference type="ChEBI" id="CHEBI:58342"/>
        <dbReference type="ChEBI" id="CHEBI:58608"/>
        <dbReference type="EC" id="2.3.1.51"/>
    </reaction>
</comment>
<name>I4BB08_TURPD</name>
<keyword evidence="9" id="KW-0594">Phospholipid biosynthesis</keyword>
<evidence type="ECO:0000256" key="4">
    <source>
        <dbReference type="ARBA" id="ARBA00008655"/>
    </source>
</evidence>
<accession>I4BB08</accession>
<keyword evidence="7 9" id="KW-0808">Transferase</keyword>
<evidence type="ECO:0000256" key="5">
    <source>
        <dbReference type="ARBA" id="ARBA00013211"/>
    </source>
</evidence>
<evidence type="ECO:0000256" key="6">
    <source>
        <dbReference type="ARBA" id="ARBA00016139"/>
    </source>
</evidence>
<dbReference type="InterPro" id="IPR002123">
    <property type="entry name" value="Plipid/glycerol_acylTrfase"/>
</dbReference>
<dbReference type="EMBL" id="CP002959">
    <property type="protein sequence ID" value="AFM14465.1"/>
    <property type="molecule type" value="Genomic_DNA"/>
</dbReference>
<evidence type="ECO:0000256" key="9">
    <source>
        <dbReference type="RuleBase" id="RU361267"/>
    </source>
</evidence>
<dbReference type="STRING" id="869212.Turpa_3831"/>
<keyword evidence="10" id="KW-0472">Membrane</keyword>
<evidence type="ECO:0000256" key="1">
    <source>
        <dbReference type="ARBA" id="ARBA00001141"/>
    </source>
</evidence>
<dbReference type="NCBIfam" id="TIGR00530">
    <property type="entry name" value="AGP_acyltrn"/>
    <property type="match status" value="1"/>
</dbReference>
<keyword evidence="10" id="KW-0812">Transmembrane</keyword>
<evidence type="ECO:0000256" key="10">
    <source>
        <dbReference type="SAM" id="Phobius"/>
    </source>
</evidence>
<proteinExistence type="inferred from homology"/>
<gene>
    <name evidence="12" type="ordered locus">Turpa_3831</name>
</gene>
<keyword evidence="13" id="KW-1185">Reference proteome</keyword>
<evidence type="ECO:0000256" key="8">
    <source>
        <dbReference type="ARBA" id="ARBA00023315"/>
    </source>
</evidence>
<keyword evidence="8 9" id="KW-0012">Acyltransferase</keyword>
<dbReference type="CDD" id="cd07989">
    <property type="entry name" value="LPLAT_AGPAT-like"/>
    <property type="match status" value="1"/>
</dbReference>
<dbReference type="Pfam" id="PF01553">
    <property type="entry name" value="Acyltransferase"/>
    <property type="match status" value="1"/>
</dbReference>
<dbReference type="KEGG" id="tpx:Turpa_3831"/>
<dbReference type="AlphaFoldDB" id="I4BB08"/>
<keyword evidence="9" id="KW-1208">Phospholipid metabolism</keyword>
<reference evidence="12 13" key="1">
    <citation type="submission" date="2012-06" db="EMBL/GenBank/DDBJ databases">
        <title>The complete chromosome of genome of Turneriella parva DSM 21527.</title>
        <authorList>
            <consortium name="US DOE Joint Genome Institute (JGI-PGF)"/>
            <person name="Lucas S."/>
            <person name="Han J."/>
            <person name="Lapidus A."/>
            <person name="Bruce D."/>
            <person name="Goodwin L."/>
            <person name="Pitluck S."/>
            <person name="Peters L."/>
            <person name="Kyrpides N."/>
            <person name="Mavromatis K."/>
            <person name="Ivanova N."/>
            <person name="Mikhailova N."/>
            <person name="Chertkov O."/>
            <person name="Detter J.C."/>
            <person name="Tapia R."/>
            <person name="Han C."/>
            <person name="Land M."/>
            <person name="Hauser L."/>
            <person name="Markowitz V."/>
            <person name="Cheng J.-F."/>
            <person name="Hugenholtz P."/>
            <person name="Woyke T."/>
            <person name="Wu D."/>
            <person name="Gronow S."/>
            <person name="Wellnitz S."/>
            <person name="Brambilla E."/>
            <person name="Klenk H.-P."/>
            <person name="Eisen J.A."/>
        </authorList>
    </citation>
    <scope>NUCLEOTIDE SEQUENCE [LARGE SCALE GENOMIC DNA]</scope>
    <source>
        <strain evidence="13">ATCC BAA-1111 / DSM 21527 / NCTC 11395 / H</strain>
    </source>
</reference>
<dbReference type="Proteomes" id="UP000006048">
    <property type="component" value="Chromosome"/>
</dbReference>
<keyword evidence="9" id="KW-0444">Lipid biosynthesis</keyword>
<evidence type="ECO:0000256" key="2">
    <source>
        <dbReference type="ARBA" id="ARBA00004728"/>
    </source>
</evidence>
<dbReference type="SUPFAM" id="SSF69593">
    <property type="entry name" value="Glycerol-3-phosphate (1)-acyltransferase"/>
    <property type="match status" value="1"/>
</dbReference>
<dbReference type="InterPro" id="IPR004552">
    <property type="entry name" value="AGP_acyltrans"/>
</dbReference>
<dbReference type="PANTHER" id="PTHR10434:SF11">
    <property type="entry name" value="1-ACYL-SN-GLYCEROL-3-PHOSPHATE ACYLTRANSFERASE"/>
    <property type="match status" value="1"/>
</dbReference>
<keyword evidence="9" id="KW-0443">Lipid metabolism</keyword>
<sequence length="233" mass="26294">MWRAYLTNFWLMFLTAVSLPYLLIRFRDNAATSQLMYFYARVGELISGWRFDILGRENIQVEPAVYVFNHQSSLDGLPLGLMKIPRLAIIGKKEVAYIPFIGWAFYLGGNVLIKRGDGKQARGQLDAGVEAITTRRVSIAIFPEGSRNRDQVGFLPFKKGGFVMAIDAQVPVVPVVIESYKRLYDKASGKMRSGTLKARVLPPIATGGMQRQDAQKLTQHVESLMRETYDRLT</sequence>